<evidence type="ECO:0000313" key="2">
    <source>
        <dbReference type="EMBL" id="CAA0819404.1"/>
    </source>
</evidence>
<dbReference type="AlphaFoldDB" id="A0A9N7MZC9"/>
<reference evidence="2" key="1">
    <citation type="submission" date="2019-12" db="EMBL/GenBank/DDBJ databases">
        <authorList>
            <person name="Scholes J."/>
        </authorList>
    </citation>
    <scope>NUCLEOTIDE SEQUENCE</scope>
</reference>
<gene>
    <name evidence="2" type="ORF">SHERM_17875</name>
</gene>
<name>A0A9N7MZC9_STRHE</name>
<protein>
    <submittedName>
        <fullName evidence="2">Uncharacterized protein</fullName>
    </submittedName>
</protein>
<proteinExistence type="predicted"/>
<feature type="compositionally biased region" description="Polar residues" evidence="1">
    <location>
        <begin position="303"/>
        <end position="315"/>
    </location>
</feature>
<dbReference type="Proteomes" id="UP001153555">
    <property type="component" value="Unassembled WGS sequence"/>
</dbReference>
<evidence type="ECO:0000313" key="3">
    <source>
        <dbReference type="Proteomes" id="UP001153555"/>
    </source>
</evidence>
<accession>A0A9N7MZC9</accession>
<comment type="caution">
    <text evidence="2">The sequence shown here is derived from an EMBL/GenBank/DDBJ whole genome shotgun (WGS) entry which is preliminary data.</text>
</comment>
<keyword evidence="3" id="KW-1185">Reference proteome</keyword>
<feature type="non-terminal residue" evidence="2">
    <location>
        <position position="1"/>
    </location>
</feature>
<evidence type="ECO:0000256" key="1">
    <source>
        <dbReference type="SAM" id="MobiDB-lite"/>
    </source>
</evidence>
<organism evidence="2 3">
    <name type="scientific">Striga hermonthica</name>
    <name type="common">Purple witchweed</name>
    <name type="synonym">Buchnera hermonthica</name>
    <dbReference type="NCBI Taxonomy" id="68872"/>
    <lineage>
        <taxon>Eukaryota</taxon>
        <taxon>Viridiplantae</taxon>
        <taxon>Streptophyta</taxon>
        <taxon>Embryophyta</taxon>
        <taxon>Tracheophyta</taxon>
        <taxon>Spermatophyta</taxon>
        <taxon>Magnoliopsida</taxon>
        <taxon>eudicotyledons</taxon>
        <taxon>Gunneridae</taxon>
        <taxon>Pentapetalae</taxon>
        <taxon>asterids</taxon>
        <taxon>lamiids</taxon>
        <taxon>Lamiales</taxon>
        <taxon>Orobanchaceae</taxon>
        <taxon>Buchnereae</taxon>
        <taxon>Striga</taxon>
    </lineage>
</organism>
<feature type="non-terminal residue" evidence="2">
    <location>
        <position position="315"/>
    </location>
</feature>
<sequence>PPMPSPIPARLMAQFCSVFPWPNCSASAAQMLQHSPGSRVLAQILSCAAQMQSKRPSVRSSSSARVQQLPGCPESFRMVHHTPDRPSSVAAWYNPVQVDPVAPVRVQDGSRASPHTDRLLRAAQTCTARPLSYSLARGASRALSCTHAPAASASPSPARTGLRSSASHALVISRARHPPPSLRVCVSSIPKPARLRSPPALLLHSRAHARAPLSLPYSRTSQPPPRLLPTLDAPAPFSRSSASSRVPSTPVPKLPTAHPRAPSSPRVLPVPVACSPADACHSPISQTPSTPLLPLDPVGSTDGRGSSHGSHPSDP</sequence>
<feature type="compositionally biased region" description="Low complexity" evidence="1">
    <location>
        <begin position="233"/>
        <end position="248"/>
    </location>
</feature>
<feature type="region of interest" description="Disordered" evidence="1">
    <location>
        <begin position="213"/>
        <end position="315"/>
    </location>
</feature>
<dbReference type="EMBL" id="CACSLK010018944">
    <property type="protein sequence ID" value="CAA0819404.1"/>
    <property type="molecule type" value="Genomic_DNA"/>
</dbReference>